<dbReference type="PANTHER" id="PTHR12526:SF640">
    <property type="entry name" value="COLANIC ACID BIOSYNTHESIS GLYCOSYLTRANSFERASE WCAL-RELATED"/>
    <property type="match status" value="1"/>
</dbReference>
<comment type="caution">
    <text evidence="5">The sequence shown here is derived from an EMBL/GenBank/DDBJ whole genome shotgun (WGS) entry which is preliminary data.</text>
</comment>
<dbReference type="Gene3D" id="3.40.50.2000">
    <property type="entry name" value="Glycogen Phosphorylase B"/>
    <property type="match status" value="1"/>
</dbReference>
<dbReference type="SUPFAM" id="SSF53756">
    <property type="entry name" value="UDP-Glycosyltransferase/glycogen phosphorylase"/>
    <property type="match status" value="1"/>
</dbReference>
<dbReference type="EMBL" id="BRXX01000337">
    <property type="protein sequence ID" value="GMI05799.1"/>
    <property type="molecule type" value="Genomic_DNA"/>
</dbReference>
<dbReference type="GO" id="GO:0016757">
    <property type="term" value="F:glycosyltransferase activity"/>
    <property type="evidence" value="ECO:0007669"/>
    <property type="project" value="UniProtKB-KW"/>
</dbReference>
<keyword evidence="2" id="KW-0808">Transferase</keyword>
<dbReference type="Proteomes" id="UP001165160">
    <property type="component" value="Unassembled WGS sequence"/>
</dbReference>
<organism evidence="5 6">
    <name type="scientific">Triparma verrucosa</name>
    <dbReference type="NCBI Taxonomy" id="1606542"/>
    <lineage>
        <taxon>Eukaryota</taxon>
        <taxon>Sar</taxon>
        <taxon>Stramenopiles</taxon>
        <taxon>Ochrophyta</taxon>
        <taxon>Bolidophyceae</taxon>
        <taxon>Parmales</taxon>
        <taxon>Triparmaceae</taxon>
        <taxon>Triparma</taxon>
    </lineage>
</organism>
<keyword evidence="1" id="KW-0328">Glycosyltransferase</keyword>
<accession>A0A9W7F744</accession>
<protein>
    <recommendedName>
        <fullName evidence="4">Glycosyl transferase family 1 domain-containing protein</fullName>
    </recommendedName>
</protein>
<keyword evidence="3" id="KW-0732">Signal</keyword>
<sequence>MRTRPITVRPFVLLLLCTIFFLFQPAQSWSWPWSDAPTAALNAPDPPSHSTNLSPSAQISSENSAVDCTFSFDFPAPGYIATTTEQLVFKYTYSKSCSIASSSGPVVITIKARSAEEDVVYYPDVGDVGDGSAQGSFHLGPLTVGTHFVVAQGSDGKELSSTHVNAFPSEQVRSAARTAAPSSPSLKALRPLSVSKVSADDPARATRKVLVFVGQSSFDGQMVRFLDLAKNLDKQLWSVHFVTLSNERGETVDRIKAALESNGATFSRIELPDVDLSEVKFEYASADLHKKEKFDPAQMPMCGPKELSIDCFKDGLVEFMLSRLEEAQTVPTTVTPAWVRKVYSSMYDVLAPLSPDAVLIASTGYHQDKTISALCKRLPSNPVVAFDLPNPYPVLGLTADFFLSPSVTVSTINGAPEAAVTARPSPVQTYVLPPAVDSSFLAAGSEELLSEETCPKSIHAIKEQLRSKGCDPSSSASPCIIYGIVSRLSPEKSLGVAIESFAQLVHSQHPQDEQQPILIIAGSGHLLQPLHSLASALSVSSRVIFTSHIPHSALPHLLNLFTVFLAPSLLPTETFCIANIEAMSASLPLIGWGIAGPNDYMIDGYNALVPDKLNVESLTEAMLVLFDDAEMRTRLGSKGRELVELAYTSERVVEDFEALFLTYIELNKNKNKNKNKSSRSEISTTLETPYVTFPSNSLMHVHFKCSALHSSSLKAISQVLCGPKHLSCMQQTLNSLTSTCSSPSWKTQIHEQSLIEDAISLNVNLSPTSVKTLALYPHDPLLPSVVSFCESNNLGDSDCQMIYDNFSWGSEALYRRTINVLGRNDDNLLVKLW</sequence>
<proteinExistence type="predicted"/>
<dbReference type="InterPro" id="IPR001296">
    <property type="entry name" value="Glyco_trans_1"/>
</dbReference>
<feature type="signal peptide" evidence="3">
    <location>
        <begin position="1"/>
        <end position="28"/>
    </location>
</feature>
<feature type="chain" id="PRO_5040981287" description="Glycosyl transferase family 1 domain-containing protein" evidence="3">
    <location>
        <begin position="29"/>
        <end position="833"/>
    </location>
</feature>
<dbReference type="AlphaFoldDB" id="A0A9W7F744"/>
<evidence type="ECO:0000256" key="2">
    <source>
        <dbReference type="ARBA" id="ARBA00022679"/>
    </source>
</evidence>
<evidence type="ECO:0000313" key="6">
    <source>
        <dbReference type="Proteomes" id="UP001165160"/>
    </source>
</evidence>
<dbReference type="CDD" id="cd03801">
    <property type="entry name" value="GT4_PimA-like"/>
    <property type="match status" value="1"/>
</dbReference>
<dbReference type="PANTHER" id="PTHR12526">
    <property type="entry name" value="GLYCOSYLTRANSFERASE"/>
    <property type="match status" value="1"/>
</dbReference>
<feature type="domain" description="Glycosyl transferase family 1" evidence="4">
    <location>
        <begin position="481"/>
        <end position="641"/>
    </location>
</feature>
<dbReference type="Pfam" id="PF00534">
    <property type="entry name" value="Glycos_transf_1"/>
    <property type="match status" value="1"/>
</dbReference>
<keyword evidence="6" id="KW-1185">Reference proteome</keyword>
<reference evidence="6" key="1">
    <citation type="journal article" date="2023" name="Commun. Biol.">
        <title>Genome analysis of Parmales, the sister group of diatoms, reveals the evolutionary specialization of diatoms from phago-mixotrophs to photoautotrophs.</title>
        <authorList>
            <person name="Ban H."/>
            <person name="Sato S."/>
            <person name="Yoshikawa S."/>
            <person name="Yamada K."/>
            <person name="Nakamura Y."/>
            <person name="Ichinomiya M."/>
            <person name="Sato N."/>
            <person name="Blanc-Mathieu R."/>
            <person name="Endo H."/>
            <person name="Kuwata A."/>
            <person name="Ogata H."/>
        </authorList>
    </citation>
    <scope>NUCLEOTIDE SEQUENCE [LARGE SCALE GENOMIC DNA]</scope>
    <source>
        <strain evidence="6">NIES 3699</strain>
    </source>
</reference>
<evidence type="ECO:0000256" key="1">
    <source>
        <dbReference type="ARBA" id="ARBA00022676"/>
    </source>
</evidence>
<name>A0A9W7F744_9STRA</name>
<evidence type="ECO:0000256" key="3">
    <source>
        <dbReference type="SAM" id="SignalP"/>
    </source>
</evidence>
<gene>
    <name evidence="5" type="ORF">TrVE_jg12815</name>
</gene>
<evidence type="ECO:0000259" key="4">
    <source>
        <dbReference type="Pfam" id="PF00534"/>
    </source>
</evidence>
<evidence type="ECO:0000313" key="5">
    <source>
        <dbReference type="EMBL" id="GMI05799.1"/>
    </source>
</evidence>